<sequence length="217" mass="23023">MSSVITPMFRSLAALRRARAVHPRGVVLAGEVVSVSTGSLPLQPGPVLARLSKGAGTPGALPDALGLALRFGASSAYWDLLLTTSMGGRRIGRMLPWPLRTWNSDRYCSLMAYRVDDRTLWFGAEVAGLPADRASVADVARSVNVGPLRLRLKVAVAGAPWRPAAEIVLSRINAEEPAIAFDPVAAQPPGLRLTPSWLVSMRAAAYSGSREGRLASS</sequence>
<evidence type="ECO:0000313" key="1">
    <source>
        <dbReference type="EMBL" id="OLZ43406.1"/>
    </source>
</evidence>
<dbReference type="EMBL" id="MQUQ01000035">
    <property type="protein sequence ID" value="OLZ43406.1"/>
    <property type="molecule type" value="Genomic_DNA"/>
</dbReference>
<dbReference type="STRING" id="76021.BS329_39480"/>
<evidence type="ECO:0000313" key="2">
    <source>
        <dbReference type="Proteomes" id="UP000187486"/>
    </source>
</evidence>
<dbReference type="SUPFAM" id="SSF56634">
    <property type="entry name" value="Heme-dependent catalase-like"/>
    <property type="match status" value="1"/>
</dbReference>
<dbReference type="AlphaFoldDB" id="A0A1R0KED7"/>
<gene>
    <name evidence="1" type="ORF">BS329_39480</name>
</gene>
<dbReference type="GO" id="GO:0020037">
    <property type="term" value="F:heme binding"/>
    <property type="evidence" value="ECO:0007669"/>
    <property type="project" value="InterPro"/>
</dbReference>
<name>A0A1R0KED7_9PSEU</name>
<proteinExistence type="predicted"/>
<organism evidence="1 2">
    <name type="scientific">Amycolatopsis coloradensis</name>
    <dbReference type="NCBI Taxonomy" id="76021"/>
    <lineage>
        <taxon>Bacteria</taxon>
        <taxon>Bacillati</taxon>
        <taxon>Actinomycetota</taxon>
        <taxon>Actinomycetes</taxon>
        <taxon>Pseudonocardiales</taxon>
        <taxon>Pseudonocardiaceae</taxon>
        <taxon>Amycolatopsis</taxon>
    </lineage>
</organism>
<comment type="caution">
    <text evidence="1">The sequence shown here is derived from an EMBL/GenBank/DDBJ whole genome shotgun (WGS) entry which is preliminary data.</text>
</comment>
<accession>A0A1R0KED7</accession>
<protein>
    <recommendedName>
        <fullName evidence="3">Phosphodiesterase</fullName>
    </recommendedName>
</protein>
<keyword evidence="2" id="KW-1185">Reference proteome</keyword>
<dbReference type="Proteomes" id="UP000187486">
    <property type="component" value="Unassembled WGS sequence"/>
</dbReference>
<dbReference type="InterPro" id="IPR020835">
    <property type="entry name" value="Catalase_sf"/>
</dbReference>
<evidence type="ECO:0008006" key="3">
    <source>
        <dbReference type="Google" id="ProtNLM"/>
    </source>
</evidence>
<reference evidence="1 2" key="1">
    <citation type="submission" date="2016-01" db="EMBL/GenBank/DDBJ databases">
        <title>Amycolatopsis coloradensis genome sequencing and assembly.</title>
        <authorList>
            <person name="Mayilraj S."/>
        </authorList>
    </citation>
    <scope>NUCLEOTIDE SEQUENCE [LARGE SCALE GENOMIC DNA]</scope>
    <source>
        <strain evidence="1 2">DSM 44225</strain>
    </source>
</reference>